<name>A0A0A0BRF3_9CELL</name>
<evidence type="ECO:0000256" key="1">
    <source>
        <dbReference type="SAM" id="Phobius"/>
    </source>
</evidence>
<sequence>MLTFVIIGAAGLVVLLGSLVLGDAVELGDGAVSGTSLGAGAVGFGAIGAITTALGQPVGVAYAASAVFAVLVVVGVGRIIAGLRATEDGKPRDLTGVQGVVTSTIMPGGSGEVSLDDPTELERRLAWSDQPIAAGTRVVVLQQSGSRVKVAPADA</sequence>
<organism evidence="2 3">
    <name type="scientific">Cellulomonas carbonis T26</name>
    <dbReference type="NCBI Taxonomy" id="947969"/>
    <lineage>
        <taxon>Bacteria</taxon>
        <taxon>Bacillati</taxon>
        <taxon>Actinomycetota</taxon>
        <taxon>Actinomycetes</taxon>
        <taxon>Micrococcales</taxon>
        <taxon>Cellulomonadaceae</taxon>
        <taxon>Cellulomonas</taxon>
    </lineage>
</organism>
<dbReference type="OrthoDB" id="5148384at2"/>
<accession>A0A0A0BRF3</accession>
<dbReference type="RefSeq" id="WP_043606846.1">
    <property type="nucleotide sequence ID" value="NZ_AXCY01000046.1"/>
</dbReference>
<keyword evidence="3" id="KW-1185">Reference proteome</keyword>
<reference evidence="2 3" key="2">
    <citation type="journal article" date="2015" name="Stand. Genomic Sci.">
        <title>Draft genome sequence of Cellulomonas carbonis T26(T) and comparative analysis of six Cellulomonas genomes.</title>
        <authorList>
            <person name="Zhuang W."/>
            <person name="Zhang S."/>
            <person name="Xia X."/>
            <person name="Wang G."/>
        </authorList>
    </citation>
    <scope>NUCLEOTIDE SEQUENCE [LARGE SCALE GENOMIC DNA]</scope>
    <source>
        <strain evidence="2 3">T26</strain>
    </source>
</reference>
<reference evidence="2 3" key="1">
    <citation type="submission" date="2013-08" db="EMBL/GenBank/DDBJ databases">
        <title>Genome sequencing of Cellulomonas carbonis T26.</title>
        <authorList>
            <person name="Chen F."/>
            <person name="Li Y."/>
            <person name="Wang G."/>
        </authorList>
    </citation>
    <scope>NUCLEOTIDE SEQUENCE [LARGE SCALE GENOMIC DNA]</scope>
    <source>
        <strain evidence="2 3">T26</strain>
    </source>
</reference>
<dbReference type="InterPro" id="IPR012340">
    <property type="entry name" value="NA-bd_OB-fold"/>
</dbReference>
<evidence type="ECO:0000313" key="3">
    <source>
        <dbReference type="Proteomes" id="UP000029839"/>
    </source>
</evidence>
<proteinExistence type="predicted"/>
<keyword evidence="1" id="KW-0472">Membrane</keyword>
<dbReference type="Gene3D" id="2.40.50.140">
    <property type="entry name" value="Nucleic acid-binding proteins"/>
    <property type="match status" value="1"/>
</dbReference>
<evidence type="ECO:0000313" key="2">
    <source>
        <dbReference type="EMBL" id="KGM10551.1"/>
    </source>
</evidence>
<keyword evidence="1" id="KW-0812">Transmembrane</keyword>
<dbReference type="Proteomes" id="UP000029839">
    <property type="component" value="Unassembled WGS sequence"/>
</dbReference>
<dbReference type="EMBL" id="AXCY01000046">
    <property type="protein sequence ID" value="KGM10551.1"/>
    <property type="molecule type" value="Genomic_DNA"/>
</dbReference>
<dbReference type="AlphaFoldDB" id="A0A0A0BRF3"/>
<keyword evidence="1" id="KW-1133">Transmembrane helix</keyword>
<protein>
    <submittedName>
        <fullName evidence="2">Uncharacterized protein</fullName>
    </submittedName>
</protein>
<feature type="transmembrane region" description="Helical" evidence="1">
    <location>
        <begin position="60"/>
        <end position="81"/>
    </location>
</feature>
<gene>
    <name evidence="2" type="ORF">N868_13470</name>
</gene>
<comment type="caution">
    <text evidence="2">The sequence shown here is derived from an EMBL/GenBank/DDBJ whole genome shotgun (WGS) entry which is preliminary data.</text>
</comment>